<keyword evidence="2" id="KW-0813">Transport</keyword>
<keyword evidence="6 8" id="KW-1133">Transmembrane helix</keyword>
<evidence type="ECO:0008006" key="11">
    <source>
        <dbReference type="Google" id="ProtNLM"/>
    </source>
</evidence>
<dbReference type="GO" id="GO:0005886">
    <property type="term" value="C:plasma membrane"/>
    <property type="evidence" value="ECO:0007669"/>
    <property type="project" value="UniProtKB-SubCell"/>
</dbReference>
<feature type="transmembrane region" description="Helical" evidence="8">
    <location>
        <begin position="59"/>
        <end position="76"/>
    </location>
</feature>
<dbReference type="AlphaFoldDB" id="A0A2M7TJV0"/>
<evidence type="ECO:0000256" key="5">
    <source>
        <dbReference type="ARBA" id="ARBA00022692"/>
    </source>
</evidence>
<comment type="subcellular location">
    <subcellularLocation>
        <location evidence="1">Cell inner membrane</location>
        <topology evidence="1">Multi-pass membrane protein</topology>
    </subcellularLocation>
</comment>
<reference evidence="10" key="1">
    <citation type="submission" date="2017-09" db="EMBL/GenBank/DDBJ databases">
        <title>Depth-based differentiation of microbial function through sediment-hosted aquifers and enrichment of novel symbionts in the deep terrestrial subsurface.</title>
        <authorList>
            <person name="Probst A.J."/>
            <person name="Ladd B."/>
            <person name="Jarett J.K."/>
            <person name="Geller-Mcgrath D.E."/>
            <person name="Sieber C.M.K."/>
            <person name="Emerson J.B."/>
            <person name="Anantharaman K."/>
            <person name="Thomas B.C."/>
            <person name="Malmstrom R."/>
            <person name="Stieglmeier M."/>
            <person name="Klingl A."/>
            <person name="Woyke T."/>
            <person name="Ryan C.M."/>
            <person name="Banfield J.F."/>
        </authorList>
    </citation>
    <scope>NUCLEOTIDE SEQUENCE [LARGE SCALE GENOMIC DNA]</scope>
</reference>
<feature type="transmembrane region" description="Helical" evidence="8">
    <location>
        <begin position="82"/>
        <end position="104"/>
    </location>
</feature>
<dbReference type="GO" id="GO:0003333">
    <property type="term" value="P:amino acid transmembrane transport"/>
    <property type="evidence" value="ECO:0007669"/>
    <property type="project" value="InterPro"/>
</dbReference>
<evidence type="ECO:0000256" key="1">
    <source>
        <dbReference type="ARBA" id="ARBA00004429"/>
    </source>
</evidence>
<dbReference type="Proteomes" id="UP000228920">
    <property type="component" value="Unassembled WGS sequence"/>
</dbReference>
<feature type="transmembrane region" description="Helical" evidence="8">
    <location>
        <begin position="24"/>
        <end position="47"/>
    </location>
</feature>
<evidence type="ECO:0000256" key="4">
    <source>
        <dbReference type="ARBA" id="ARBA00022519"/>
    </source>
</evidence>
<evidence type="ECO:0000256" key="6">
    <source>
        <dbReference type="ARBA" id="ARBA00022989"/>
    </source>
</evidence>
<dbReference type="EMBL" id="PFNL01000073">
    <property type="protein sequence ID" value="PIZ46925.1"/>
    <property type="molecule type" value="Genomic_DNA"/>
</dbReference>
<sequence>VGVSGNQTSIEAISGLVPYLDNGIIKLGALLGVFAMLSSFFTLSYVIKDTFEQDYHVTNIRAHLLSFAPPVLLFLVGVRSFLLALELVGVWLGTTSVIFILLLYRKATKTRKLTHI</sequence>
<gene>
    <name evidence="9" type="ORF">COY32_02600</name>
</gene>
<feature type="non-terminal residue" evidence="9">
    <location>
        <position position="1"/>
    </location>
</feature>
<evidence type="ECO:0000313" key="10">
    <source>
        <dbReference type="Proteomes" id="UP000228920"/>
    </source>
</evidence>
<comment type="caution">
    <text evidence="9">The sequence shown here is derived from an EMBL/GenBank/DDBJ whole genome shotgun (WGS) entry which is preliminary data.</text>
</comment>
<protein>
    <recommendedName>
        <fullName evidence="11">Amino acid permease</fullName>
    </recommendedName>
</protein>
<evidence type="ECO:0000256" key="8">
    <source>
        <dbReference type="SAM" id="Phobius"/>
    </source>
</evidence>
<keyword evidence="5 8" id="KW-0812">Transmembrane</keyword>
<organism evidence="9 10">
    <name type="scientific">candidate division WWE3 bacterium CG_4_10_14_0_2_um_filter_41_14</name>
    <dbReference type="NCBI Taxonomy" id="1975072"/>
    <lineage>
        <taxon>Bacteria</taxon>
        <taxon>Katanobacteria</taxon>
    </lineage>
</organism>
<accession>A0A2M7TJV0</accession>
<evidence type="ECO:0000313" key="9">
    <source>
        <dbReference type="EMBL" id="PIZ46925.1"/>
    </source>
</evidence>
<evidence type="ECO:0000256" key="3">
    <source>
        <dbReference type="ARBA" id="ARBA00022475"/>
    </source>
</evidence>
<keyword evidence="4" id="KW-0997">Cell inner membrane</keyword>
<evidence type="ECO:0000256" key="7">
    <source>
        <dbReference type="ARBA" id="ARBA00023136"/>
    </source>
</evidence>
<keyword evidence="3" id="KW-1003">Cell membrane</keyword>
<name>A0A2M7TJV0_UNCKA</name>
<keyword evidence="7 8" id="KW-0472">Membrane</keyword>
<dbReference type="Pfam" id="PF03222">
    <property type="entry name" value="Trp_Tyr_perm"/>
    <property type="match status" value="1"/>
</dbReference>
<dbReference type="InterPro" id="IPR018227">
    <property type="entry name" value="Amino_acid_transport_2"/>
</dbReference>
<proteinExistence type="predicted"/>
<evidence type="ECO:0000256" key="2">
    <source>
        <dbReference type="ARBA" id="ARBA00022448"/>
    </source>
</evidence>